<feature type="region of interest" description="Disordered" evidence="1">
    <location>
        <begin position="56"/>
        <end position="85"/>
    </location>
</feature>
<gene>
    <name evidence="2" type="ORF">Agub_g11133</name>
</gene>
<dbReference type="EMBL" id="BMAR01000028">
    <property type="protein sequence ID" value="GFR49217.1"/>
    <property type="molecule type" value="Genomic_DNA"/>
</dbReference>
<organism evidence="2 3">
    <name type="scientific">Astrephomene gubernaculifera</name>
    <dbReference type="NCBI Taxonomy" id="47775"/>
    <lineage>
        <taxon>Eukaryota</taxon>
        <taxon>Viridiplantae</taxon>
        <taxon>Chlorophyta</taxon>
        <taxon>core chlorophytes</taxon>
        <taxon>Chlorophyceae</taxon>
        <taxon>CS clade</taxon>
        <taxon>Chlamydomonadales</taxon>
        <taxon>Astrephomenaceae</taxon>
        <taxon>Astrephomene</taxon>
    </lineage>
</organism>
<name>A0AAD3DXW5_9CHLO</name>
<proteinExistence type="predicted"/>
<comment type="caution">
    <text evidence="2">The sequence shown here is derived from an EMBL/GenBank/DDBJ whole genome shotgun (WGS) entry which is preliminary data.</text>
</comment>
<evidence type="ECO:0000313" key="2">
    <source>
        <dbReference type="EMBL" id="GFR49217.1"/>
    </source>
</evidence>
<evidence type="ECO:0000256" key="1">
    <source>
        <dbReference type="SAM" id="MobiDB-lite"/>
    </source>
</evidence>
<feature type="compositionally biased region" description="Pro residues" evidence="1">
    <location>
        <begin position="65"/>
        <end position="83"/>
    </location>
</feature>
<sequence>SLAVVLGGRELGLLAGCAGLRMMQVHSVALETLGAGGTSPPCLPSLRTLILGELTLPAAEDPHHPPPAPLQPQPHPRPQPPAQPLLAPLFPRLENLLCFHVAGWGLRALQGAQQLRRLVLNCP</sequence>
<protein>
    <submittedName>
        <fullName evidence="2">Uncharacterized protein</fullName>
    </submittedName>
</protein>
<dbReference type="Proteomes" id="UP001054857">
    <property type="component" value="Unassembled WGS sequence"/>
</dbReference>
<reference evidence="2 3" key="1">
    <citation type="journal article" date="2021" name="Sci. Rep.">
        <title>Genome sequencing of the multicellular alga Astrephomene provides insights into convergent evolution of germ-soma differentiation.</title>
        <authorList>
            <person name="Yamashita S."/>
            <person name="Yamamoto K."/>
            <person name="Matsuzaki R."/>
            <person name="Suzuki S."/>
            <person name="Yamaguchi H."/>
            <person name="Hirooka S."/>
            <person name="Minakuchi Y."/>
            <person name="Miyagishima S."/>
            <person name="Kawachi M."/>
            <person name="Toyoda A."/>
            <person name="Nozaki H."/>
        </authorList>
    </citation>
    <scope>NUCLEOTIDE SEQUENCE [LARGE SCALE GENOMIC DNA]</scope>
    <source>
        <strain evidence="2 3">NIES-4017</strain>
    </source>
</reference>
<feature type="non-terminal residue" evidence="2">
    <location>
        <position position="1"/>
    </location>
</feature>
<feature type="non-terminal residue" evidence="2">
    <location>
        <position position="123"/>
    </location>
</feature>
<dbReference type="AlphaFoldDB" id="A0AAD3DXW5"/>
<accession>A0AAD3DXW5</accession>
<keyword evidence="3" id="KW-1185">Reference proteome</keyword>
<evidence type="ECO:0000313" key="3">
    <source>
        <dbReference type="Proteomes" id="UP001054857"/>
    </source>
</evidence>